<name>B9SSB3_RICCO</name>
<protein>
    <submittedName>
        <fullName evidence="2">Uncharacterized protein</fullName>
    </submittedName>
</protein>
<dbReference type="Proteomes" id="UP000008311">
    <property type="component" value="Unassembled WGS sequence"/>
</dbReference>
<proteinExistence type="predicted"/>
<dbReference type="AlphaFoldDB" id="B9SSB3"/>
<feature type="region of interest" description="Disordered" evidence="1">
    <location>
        <begin position="24"/>
        <end position="48"/>
    </location>
</feature>
<gene>
    <name evidence="2" type="ORF">RCOM_1228500</name>
</gene>
<dbReference type="EMBL" id="EQ974111">
    <property type="protein sequence ID" value="EEF33506.1"/>
    <property type="molecule type" value="Genomic_DNA"/>
</dbReference>
<evidence type="ECO:0000313" key="2">
    <source>
        <dbReference type="EMBL" id="EEF33506.1"/>
    </source>
</evidence>
<dbReference type="InParanoid" id="B9SSB3"/>
<evidence type="ECO:0000313" key="3">
    <source>
        <dbReference type="Proteomes" id="UP000008311"/>
    </source>
</evidence>
<organism evidence="2 3">
    <name type="scientific">Ricinus communis</name>
    <name type="common">Castor bean</name>
    <dbReference type="NCBI Taxonomy" id="3988"/>
    <lineage>
        <taxon>Eukaryota</taxon>
        <taxon>Viridiplantae</taxon>
        <taxon>Streptophyta</taxon>
        <taxon>Embryophyta</taxon>
        <taxon>Tracheophyta</taxon>
        <taxon>Spermatophyta</taxon>
        <taxon>Magnoliopsida</taxon>
        <taxon>eudicotyledons</taxon>
        <taxon>Gunneridae</taxon>
        <taxon>Pentapetalae</taxon>
        <taxon>rosids</taxon>
        <taxon>fabids</taxon>
        <taxon>Malpighiales</taxon>
        <taxon>Euphorbiaceae</taxon>
        <taxon>Acalyphoideae</taxon>
        <taxon>Acalypheae</taxon>
        <taxon>Ricinus</taxon>
    </lineage>
</organism>
<accession>B9SSB3</accession>
<reference evidence="3" key="1">
    <citation type="journal article" date="2010" name="Nat. Biotechnol.">
        <title>Draft genome sequence of the oilseed species Ricinus communis.</title>
        <authorList>
            <person name="Chan A.P."/>
            <person name="Crabtree J."/>
            <person name="Zhao Q."/>
            <person name="Lorenzi H."/>
            <person name="Orvis J."/>
            <person name="Puiu D."/>
            <person name="Melake-Berhan A."/>
            <person name="Jones K.M."/>
            <person name="Redman J."/>
            <person name="Chen G."/>
            <person name="Cahoon E.B."/>
            <person name="Gedil M."/>
            <person name="Stanke M."/>
            <person name="Haas B.J."/>
            <person name="Wortman J.R."/>
            <person name="Fraser-Liggett C.M."/>
            <person name="Ravel J."/>
            <person name="Rabinowicz P.D."/>
        </authorList>
    </citation>
    <scope>NUCLEOTIDE SEQUENCE [LARGE SCALE GENOMIC DNA]</scope>
    <source>
        <strain evidence="3">cv. Hale</strain>
    </source>
</reference>
<keyword evidence="3" id="KW-1185">Reference proteome</keyword>
<evidence type="ECO:0000256" key="1">
    <source>
        <dbReference type="SAM" id="MobiDB-lite"/>
    </source>
</evidence>
<sequence length="67" mass="7483">MSAMEEKIGKIMALQMEKVEKLEEEESATTKGMVVVGGGNTRSRTSMMVNTPAPENIFEIKLNFKFN</sequence>